<dbReference type="PROSITE" id="PS00198">
    <property type="entry name" value="4FE4S_FER_1"/>
    <property type="match status" value="1"/>
</dbReference>
<reference evidence="6 9" key="2">
    <citation type="submission" date="2021-01" db="EMBL/GenBank/DDBJ databases">
        <title>Whole genome shotgun sequence of Actinoplanes lobatus NBRC 12513.</title>
        <authorList>
            <person name="Komaki H."/>
            <person name="Tamura T."/>
        </authorList>
    </citation>
    <scope>NUCLEOTIDE SEQUENCE [LARGE SCALE GENOMIC DNA]</scope>
    <source>
        <strain evidence="6 9">NBRC 12513</strain>
    </source>
</reference>
<evidence type="ECO:0000313" key="7">
    <source>
        <dbReference type="EMBL" id="MBB4753610.1"/>
    </source>
</evidence>
<dbReference type="NCBIfam" id="NF009410">
    <property type="entry name" value="PRK12771.1"/>
    <property type="match status" value="1"/>
</dbReference>
<feature type="region of interest" description="Disordered" evidence="4">
    <location>
        <begin position="1"/>
        <end position="22"/>
    </location>
</feature>
<dbReference type="RefSeq" id="WP_188125285.1">
    <property type="nucleotide sequence ID" value="NZ_BOMP01000016.1"/>
</dbReference>
<reference evidence="7 8" key="1">
    <citation type="submission" date="2020-08" db="EMBL/GenBank/DDBJ databases">
        <title>Sequencing the genomes of 1000 actinobacteria strains.</title>
        <authorList>
            <person name="Klenk H.-P."/>
        </authorList>
    </citation>
    <scope>NUCLEOTIDE SEQUENCE [LARGE SCALE GENOMIC DNA]</scope>
    <source>
        <strain evidence="7 8">DSM 43150</strain>
    </source>
</reference>
<proteinExistence type="predicted"/>
<dbReference type="InterPro" id="IPR009051">
    <property type="entry name" value="Helical_ferredxn"/>
</dbReference>
<dbReference type="AlphaFoldDB" id="A0A7W7HN74"/>
<dbReference type="Gene3D" id="3.50.50.60">
    <property type="entry name" value="FAD/NAD(P)-binding domain"/>
    <property type="match status" value="2"/>
</dbReference>
<dbReference type="PRINTS" id="PR00368">
    <property type="entry name" value="FADPNR"/>
</dbReference>
<dbReference type="PANTHER" id="PTHR42783">
    <property type="entry name" value="GLUTAMATE SYNTHASE [NADPH] SMALL CHAIN"/>
    <property type="match status" value="1"/>
</dbReference>
<dbReference type="SUPFAM" id="SSF46548">
    <property type="entry name" value="alpha-helical ferredoxin"/>
    <property type="match status" value="2"/>
</dbReference>
<dbReference type="GO" id="GO:0051536">
    <property type="term" value="F:iron-sulfur cluster binding"/>
    <property type="evidence" value="ECO:0007669"/>
    <property type="project" value="UniProtKB-KW"/>
</dbReference>
<evidence type="ECO:0000313" key="8">
    <source>
        <dbReference type="Proteomes" id="UP000590511"/>
    </source>
</evidence>
<accession>A0A7W7HN74</accession>
<gene>
    <name evidence="6" type="ORF">Alo02nite_10450</name>
    <name evidence="7" type="ORF">BJ964_007771</name>
</gene>
<evidence type="ECO:0000256" key="2">
    <source>
        <dbReference type="ARBA" id="ARBA00023004"/>
    </source>
</evidence>
<dbReference type="EMBL" id="JACHNC010000001">
    <property type="protein sequence ID" value="MBB4753610.1"/>
    <property type="molecule type" value="Genomic_DNA"/>
</dbReference>
<evidence type="ECO:0000313" key="9">
    <source>
        <dbReference type="Proteomes" id="UP000631312"/>
    </source>
</evidence>
<protein>
    <submittedName>
        <fullName evidence="6 7">Glutamate synthase</fullName>
    </submittedName>
</protein>
<dbReference type="EMBL" id="BOMP01000016">
    <property type="protein sequence ID" value="GIE38147.1"/>
    <property type="molecule type" value="Genomic_DNA"/>
</dbReference>
<name>A0A7W7HN74_9ACTN</name>
<dbReference type="InterPro" id="IPR036188">
    <property type="entry name" value="FAD/NAD-bd_sf"/>
</dbReference>
<dbReference type="SUPFAM" id="SSF51971">
    <property type="entry name" value="Nucleotide-binding domain"/>
    <property type="match status" value="1"/>
</dbReference>
<keyword evidence="2" id="KW-0408">Iron</keyword>
<dbReference type="Pfam" id="PF07992">
    <property type="entry name" value="Pyr_redox_2"/>
    <property type="match status" value="1"/>
</dbReference>
<dbReference type="Proteomes" id="UP000631312">
    <property type="component" value="Unassembled WGS sequence"/>
</dbReference>
<evidence type="ECO:0000256" key="1">
    <source>
        <dbReference type="ARBA" id="ARBA00022723"/>
    </source>
</evidence>
<dbReference type="Gene3D" id="3.30.70.20">
    <property type="match status" value="1"/>
</dbReference>
<feature type="domain" description="4Fe-4S ferredoxin-type" evidence="5">
    <location>
        <begin position="513"/>
        <end position="542"/>
    </location>
</feature>
<sequence length="545" mass="58470">MNPVWHDMTPLPDLLHDEPRGGPVRQRRPVYVDLLPPCNAGCPAGENIQAWLGYARAGDHERAWRALTADNPLPAVHGRVCYHPCESACNRAHLDSPVSIHAVERFLGDLALERGWRFGPPPAPTGRRVLVVGAGPSGLSAAYHLARLGHRVHVRDAGAEPGGMMRYGIPAYRLPRNVLAAEIARIADLGVTIECGNPVHDLEADRRAGGFDAVFVAVGAHLSKRIDIPAREAGRIVDAVSLLRSVAAGERPAIGRRVAVYGGGNTAMDAARVARRLGAEEALIVYRRTRAQMPAHAEEADEAEREGVKINWLRTIQAFDGPDLTVEVMELDADGRPVPTGRTETLSADTVVLALGQRSDTAFLRGVPGVEFGPDGTVLVSPSFQTGCPGVFAGGDMVPAERTVTVGVGHGRKAARHIDAYLRGLAHQPAEKHPVAEFGLLRPWYFGDAGRRSQAERDPAARVGDFTEIVGGLDPAAARFEAGRCLSCGNCFECDGCLGACPHDAVIKLGPGDRYRFDYDRCTGCGTCFDQCPVHAIEMIPEARS</sequence>
<dbReference type="InterPro" id="IPR028261">
    <property type="entry name" value="DPD_II"/>
</dbReference>
<dbReference type="PROSITE" id="PS51379">
    <property type="entry name" value="4FE4S_FER_2"/>
    <property type="match status" value="1"/>
</dbReference>
<evidence type="ECO:0000256" key="4">
    <source>
        <dbReference type="SAM" id="MobiDB-lite"/>
    </source>
</evidence>
<dbReference type="Pfam" id="PF00037">
    <property type="entry name" value="Fer4"/>
    <property type="match status" value="1"/>
</dbReference>
<dbReference type="PRINTS" id="PR00469">
    <property type="entry name" value="PNDRDTASEII"/>
</dbReference>
<dbReference type="PANTHER" id="PTHR42783:SF3">
    <property type="entry name" value="GLUTAMATE SYNTHASE [NADPH] SMALL CHAIN-RELATED"/>
    <property type="match status" value="1"/>
</dbReference>
<keyword evidence="3" id="KW-0411">Iron-sulfur</keyword>
<dbReference type="GO" id="GO:0046872">
    <property type="term" value="F:metal ion binding"/>
    <property type="evidence" value="ECO:0007669"/>
    <property type="project" value="UniProtKB-KW"/>
</dbReference>
<organism evidence="7 8">
    <name type="scientific">Actinoplanes lobatus</name>
    <dbReference type="NCBI Taxonomy" id="113568"/>
    <lineage>
        <taxon>Bacteria</taxon>
        <taxon>Bacillati</taxon>
        <taxon>Actinomycetota</taxon>
        <taxon>Actinomycetes</taxon>
        <taxon>Micromonosporales</taxon>
        <taxon>Micromonosporaceae</taxon>
        <taxon>Actinoplanes</taxon>
    </lineage>
</organism>
<dbReference type="InterPro" id="IPR017900">
    <property type="entry name" value="4Fe4S_Fe_S_CS"/>
</dbReference>
<evidence type="ECO:0000256" key="3">
    <source>
        <dbReference type="ARBA" id="ARBA00023014"/>
    </source>
</evidence>
<keyword evidence="1" id="KW-0479">Metal-binding</keyword>
<evidence type="ECO:0000259" key="5">
    <source>
        <dbReference type="PROSITE" id="PS51379"/>
    </source>
</evidence>
<keyword evidence="9" id="KW-1185">Reference proteome</keyword>
<dbReference type="GO" id="GO:0016491">
    <property type="term" value="F:oxidoreductase activity"/>
    <property type="evidence" value="ECO:0007669"/>
    <property type="project" value="InterPro"/>
</dbReference>
<comment type="caution">
    <text evidence="7">The sequence shown here is derived from an EMBL/GenBank/DDBJ whole genome shotgun (WGS) entry which is preliminary data.</text>
</comment>
<dbReference type="InterPro" id="IPR023753">
    <property type="entry name" value="FAD/NAD-binding_dom"/>
</dbReference>
<evidence type="ECO:0000313" key="6">
    <source>
        <dbReference type="EMBL" id="GIE38147.1"/>
    </source>
</evidence>
<dbReference type="Gene3D" id="1.10.1060.10">
    <property type="entry name" value="Alpha-helical ferredoxin"/>
    <property type="match status" value="1"/>
</dbReference>
<dbReference type="Pfam" id="PF14691">
    <property type="entry name" value="Fer4_20"/>
    <property type="match status" value="1"/>
</dbReference>
<dbReference type="InterPro" id="IPR017896">
    <property type="entry name" value="4Fe4S_Fe-S-bd"/>
</dbReference>
<dbReference type="Proteomes" id="UP000590511">
    <property type="component" value="Unassembled WGS sequence"/>
</dbReference>